<proteinExistence type="predicted"/>
<name>A0A815UBH6_9BILA</name>
<dbReference type="SUPFAM" id="SSF52200">
    <property type="entry name" value="Toll/Interleukin receptor TIR domain"/>
    <property type="match status" value="1"/>
</dbReference>
<reference evidence="3" key="1">
    <citation type="submission" date="2021-02" db="EMBL/GenBank/DDBJ databases">
        <authorList>
            <person name="Nowell W R."/>
        </authorList>
    </citation>
    <scope>NUCLEOTIDE SEQUENCE</scope>
</reference>
<dbReference type="Pfam" id="PF13676">
    <property type="entry name" value="TIR_2"/>
    <property type="match status" value="1"/>
</dbReference>
<evidence type="ECO:0000313" key="4">
    <source>
        <dbReference type="Proteomes" id="UP000663870"/>
    </source>
</evidence>
<dbReference type="InterPro" id="IPR000488">
    <property type="entry name" value="Death_dom"/>
</dbReference>
<dbReference type="SMART" id="SM00005">
    <property type="entry name" value="DEATH"/>
    <property type="match status" value="1"/>
</dbReference>
<dbReference type="PANTHER" id="PTHR47508:SF1">
    <property type="entry name" value="NON-SPECIFIC SERINE_THREONINE PROTEIN KINASE"/>
    <property type="match status" value="1"/>
</dbReference>
<dbReference type="Gene3D" id="1.10.533.10">
    <property type="entry name" value="Death Domain, Fas"/>
    <property type="match status" value="1"/>
</dbReference>
<gene>
    <name evidence="3" type="ORF">JXQ802_LOCUS41246</name>
</gene>
<dbReference type="InterPro" id="IPR035897">
    <property type="entry name" value="Toll_tir_struct_dom_sf"/>
</dbReference>
<dbReference type="InterPro" id="IPR011029">
    <property type="entry name" value="DEATH-like_dom_sf"/>
</dbReference>
<organism evidence="3 4">
    <name type="scientific">Rotaria sordida</name>
    <dbReference type="NCBI Taxonomy" id="392033"/>
    <lineage>
        <taxon>Eukaryota</taxon>
        <taxon>Metazoa</taxon>
        <taxon>Spiralia</taxon>
        <taxon>Gnathifera</taxon>
        <taxon>Rotifera</taxon>
        <taxon>Eurotatoria</taxon>
        <taxon>Bdelloidea</taxon>
        <taxon>Philodinida</taxon>
        <taxon>Philodinidae</taxon>
        <taxon>Rotaria</taxon>
    </lineage>
</organism>
<dbReference type="Pfam" id="PF00531">
    <property type="entry name" value="Death"/>
    <property type="match status" value="1"/>
</dbReference>
<keyword evidence="4" id="KW-1185">Reference proteome</keyword>
<dbReference type="PANTHER" id="PTHR47508">
    <property type="entry name" value="SAM DOMAIN-CONTAINING PROTEIN-RELATED"/>
    <property type="match status" value="1"/>
</dbReference>
<protein>
    <recommendedName>
        <fullName evidence="2">Death domain-containing protein</fullName>
    </recommendedName>
</protein>
<feature type="coiled-coil region" evidence="1">
    <location>
        <begin position="845"/>
        <end position="872"/>
    </location>
</feature>
<evidence type="ECO:0000256" key="1">
    <source>
        <dbReference type="SAM" id="Coils"/>
    </source>
</evidence>
<sequence>MADEFIRQLTHDSEQFETEWANIFSRLGQLFIQCETENVDIEIFKIKALDAVVDYILAEPNPTIKPVFTKFAFVEAVIKHCASDPLPSLSEIIRIVRRILDCEIIFNQWYLSSIEAFHFKFQLCLRLTSTQSYNLIESLLQSLKKHTFLNDQSDKTTEENWKQYISRRIFSPLSCDSNKLNDETTMLAMRPIFQQIFRHAARLSHQSRVWASILDVFTRTLPTLFDSYVNIDDAQIDFLLCIEEPISNDYILFISKSYNRNPDLIKNNFSQALLVIERLLLGHHIREVRYFIDQAILAHIETIIDIEALVQMFIRVCPLIPIDYRKESCKNVISNVVYKLGRMKCSKKLAPLFFDFALILLDLCVLEAPPCAVYLLEKNEFYPWKDLAPRFTDILRLCSAYETIEVEKTSSELNSLTTILQLAVDRAKAHAIIYRSTHKEALRAISRWTYTNDDNNNRKIWSNHVYDMGQTMLDLIDQRQVTIDICIQFIEALRLRIVDNESTEDDISINHTMNSFFLNIAAHLANYIDLLKVLSHDIHSRLAVLILKALSRPFRYESGQMSMEYNIAERLWHRLCPYLTNEADVRLYEPCIQRIHSLACDEDETKFFQWWSIFWCYVTMKVPDVAANYVEDFFQDIFERKQTVITSLLPMLYSKRPETYHARLDNIIDALHSSDANSSCWLAQIFSTIAQERAQLITSTQLDRVFAIIQSRTNSSHDLHYLFQGLGSVANVEPLLFDSYRPIILRFVVEFQSVPAMKCLQQYFVAATLIRGQQSATEYLSILIDLLKKNTNITNDIRSQIFHTCQLIGVINKQALAAKRTDLTAFDTYSGCRILIDFIDDKRLTEEYQASINKTRDEVAQMEKRVTKTECNVENVTKIVKGQELKVTNLAVQVDTVDNRLSDVSEQVAAQAREIERIDAKTLSHVPAHWGREVNKLLNRRANNDWRLLGKRFGYSTSELRHWALQVDPTMALLNEWFMTHKTDEATYGLVKILDEIGRQDVAKIIRDAVAAAGDLIPDDMPFDIKRLPPVFLSYQWDLQQAVLNLKSHLEEAGYACWMDTGQMGGGDKLFAKIDGGIRGAKVVICCMNTAYAQSENCSREVHLAVTTGKPLIPLQMEKQKWPPEGALGPIMNLLET</sequence>
<evidence type="ECO:0000313" key="3">
    <source>
        <dbReference type="EMBL" id="CAF1515398.1"/>
    </source>
</evidence>
<dbReference type="AlphaFoldDB" id="A0A815UBH6"/>
<dbReference type="EMBL" id="CAJNOL010002603">
    <property type="protein sequence ID" value="CAF1515398.1"/>
    <property type="molecule type" value="Genomic_DNA"/>
</dbReference>
<dbReference type="CDD" id="cd08311">
    <property type="entry name" value="Death_p75NR"/>
    <property type="match status" value="1"/>
</dbReference>
<feature type="domain" description="Death" evidence="2">
    <location>
        <begin position="931"/>
        <end position="1010"/>
    </location>
</feature>
<evidence type="ECO:0000259" key="2">
    <source>
        <dbReference type="PROSITE" id="PS50017"/>
    </source>
</evidence>
<dbReference type="InterPro" id="IPR000157">
    <property type="entry name" value="TIR_dom"/>
</dbReference>
<dbReference type="Proteomes" id="UP000663870">
    <property type="component" value="Unassembled WGS sequence"/>
</dbReference>
<dbReference type="SUPFAM" id="SSF47986">
    <property type="entry name" value="DEATH domain"/>
    <property type="match status" value="1"/>
</dbReference>
<dbReference type="GO" id="GO:0007165">
    <property type="term" value="P:signal transduction"/>
    <property type="evidence" value="ECO:0007669"/>
    <property type="project" value="InterPro"/>
</dbReference>
<dbReference type="Gene3D" id="3.40.50.10140">
    <property type="entry name" value="Toll/interleukin-1 receptor homology (TIR) domain"/>
    <property type="match status" value="1"/>
</dbReference>
<dbReference type="PROSITE" id="PS50017">
    <property type="entry name" value="DEATH_DOMAIN"/>
    <property type="match status" value="1"/>
</dbReference>
<comment type="caution">
    <text evidence="3">The sequence shown here is derived from an EMBL/GenBank/DDBJ whole genome shotgun (WGS) entry which is preliminary data.</text>
</comment>
<accession>A0A815UBH6</accession>
<keyword evidence="1" id="KW-0175">Coiled coil</keyword>